<dbReference type="GO" id="GO:0009408">
    <property type="term" value="P:response to heat"/>
    <property type="evidence" value="ECO:0007669"/>
    <property type="project" value="EnsemblPlants"/>
</dbReference>
<dbReference type="PANTHER" id="PTHR12604">
    <property type="entry name" value="KU AUTOANTIGEN DNA HELICASE"/>
    <property type="match status" value="1"/>
</dbReference>
<dbReference type="GO" id="GO:0000723">
    <property type="term" value="P:telomere maintenance"/>
    <property type="evidence" value="ECO:0007669"/>
    <property type="project" value="InterPro"/>
</dbReference>
<dbReference type="PANTHER" id="PTHR12604:SF4">
    <property type="entry name" value="X-RAY REPAIR CROSS-COMPLEMENTING PROTEIN 5"/>
    <property type="match status" value="1"/>
</dbReference>
<proteinExistence type="inferred from homology"/>
<dbReference type="Gene3D" id="1.10.1600.10">
    <property type="match status" value="1"/>
</dbReference>
<keyword evidence="3" id="KW-0547">Nucleotide-binding</keyword>
<evidence type="ECO:0000256" key="9">
    <source>
        <dbReference type="ARBA" id="ARBA00023172"/>
    </source>
</evidence>
<comment type="caution">
    <text evidence="13">The sequence shown here is derived from an EMBL/GenBank/DDBJ whole genome shotgun (WGS) entry which is preliminary data.</text>
</comment>
<dbReference type="Gene3D" id="2.40.290.10">
    <property type="match status" value="1"/>
</dbReference>
<dbReference type="OMA" id="MASNKEC"/>
<evidence type="ECO:0000256" key="4">
    <source>
        <dbReference type="ARBA" id="ARBA00022763"/>
    </source>
</evidence>
<evidence type="ECO:0000256" key="2">
    <source>
        <dbReference type="ARBA" id="ARBA00007726"/>
    </source>
</evidence>
<dbReference type="GO" id="GO:0005524">
    <property type="term" value="F:ATP binding"/>
    <property type="evidence" value="ECO:0007669"/>
    <property type="project" value="UniProtKB-KW"/>
</dbReference>
<evidence type="ECO:0000259" key="12">
    <source>
        <dbReference type="SMART" id="SM00559"/>
    </source>
</evidence>
<dbReference type="GO" id="GO:0006303">
    <property type="term" value="P:double-strand break repair via nonhomologous end joining"/>
    <property type="evidence" value="ECO:0007669"/>
    <property type="project" value="EnsemblPlants"/>
</dbReference>
<comment type="subcellular location">
    <subcellularLocation>
        <location evidence="1">Nucleus</location>
    </subcellularLocation>
</comment>
<dbReference type="InterPro" id="IPR016194">
    <property type="entry name" value="SPOC-like_C_dom_sf"/>
</dbReference>
<dbReference type="InterPro" id="IPR036465">
    <property type="entry name" value="vWFA_dom_sf"/>
</dbReference>
<dbReference type="AlphaFoldDB" id="A0A388LBW9"/>
<evidence type="ECO:0000256" key="8">
    <source>
        <dbReference type="ARBA" id="ARBA00023125"/>
    </source>
</evidence>
<dbReference type="GO" id="GO:0003690">
    <property type="term" value="F:double-stranded DNA binding"/>
    <property type="evidence" value="ECO:0007669"/>
    <property type="project" value="EnsemblPlants"/>
</dbReference>
<evidence type="ECO:0000256" key="6">
    <source>
        <dbReference type="ARBA" id="ARBA00022806"/>
    </source>
</evidence>
<dbReference type="GO" id="GO:0003684">
    <property type="term" value="F:damaged DNA binding"/>
    <property type="evidence" value="ECO:0007669"/>
    <property type="project" value="InterPro"/>
</dbReference>
<dbReference type="OrthoDB" id="30826at2759"/>
<dbReference type="Gramene" id="GBG79817">
    <property type="protein sequence ID" value="GBG79817"/>
    <property type="gene ID" value="CBR_g30081"/>
</dbReference>
<evidence type="ECO:0000256" key="10">
    <source>
        <dbReference type="ARBA" id="ARBA00023204"/>
    </source>
</evidence>
<dbReference type="GO" id="GO:0042162">
    <property type="term" value="F:telomeric DNA binding"/>
    <property type="evidence" value="ECO:0007669"/>
    <property type="project" value="InterPro"/>
</dbReference>
<keyword evidence="14" id="KW-1185">Reference proteome</keyword>
<keyword evidence="5" id="KW-0378">Hydrolase</keyword>
<feature type="domain" description="Ku" evidence="12">
    <location>
        <begin position="295"/>
        <end position="436"/>
    </location>
</feature>
<evidence type="ECO:0000256" key="5">
    <source>
        <dbReference type="ARBA" id="ARBA00022801"/>
    </source>
</evidence>
<dbReference type="Proteomes" id="UP000265515">
    <property type="component" value="Unassembled WGS sequence"/>
</dbReference>
<dbReference type="Pfam" id="PF02735">
    <property type="entry name" value="Ku"/>
    <property type="match status" value="1"/>
</dbReference>
<evidence type="ECO:0000256" key="7">
    <source>
        <dbReference type="ARBA" id="ARBA00022840"/>
    </source>
</evidence>
<dbReference type="SUPFAM" id="SSF53300">
    <property type="entry name" value="vWA-like"/>
    <property type="match status" value="1"/>
</dbReference>
<evidence type="ECO:0000313" key="14">
    <source>
        <dbReference type="Proteomes" id="UP000265515"/>
    </source>
</evidence>
<keyword evidence="7" id="KW-0067">ATP-binding</keyword>
<dbReference type="GO" id="GO:0016787">
    <property type="term" value="F:hydrolase activity"/>
    <property type="evidence" value="ECO:0007669"/>
    <property type="project" value="UniProtKB-KW"/>
</dbReference>
<dbReference type="SUPFAM" id="SSF100939">
    <property type="entry name" value="SPOC domain-like"/>
    <property type="match status" value="1"/>
</dbReference>
<dbReference type="Pfam" id="PF08785">
    <property type="entry name" value="Ku_PK_bind"/>
    <property type="match status" value="1"/>
</dbReference>
<dbReference type="InterPro" id="IPR014893">
    <property type="entry name" value="Ku_PK_bind"/>
</dbReference>
<dbReference type="STRING" id="69332.A0A388LBW9"/>
<dbReference type="EMBL" id="BFEA01000328">
    <property type="protein sequence ID" value="GBG79817.1"/>
    <property type="molecule type" value="Genomic_DNA"/>
</dbReference>
<dbReference type="CDD" id="cd00873">
    <property type="entry name" value="KU80"/>
    <property type="match status" value="1"/>
</dbReference>
<dbReference type="FunFam" id="2.40.290.10:FF:000006">
    <property type="entry name" value="ATP-dependent DNA helicase 2 subunit KU80"/>
    <property type="match status" value="1"/>
</dbReference>
<gene>
    <name evidence="13" type="ORF">CBR_g30081</name>
</gene>
<name>A0A388LBW9_CHABU</name>
<keyword evidence="9" id="KW-0233">DNA recombination</keyword>
<dbReference type="GO" id="GO:0006310">
    <property type="term" value="P:DNA recombination"/>
    <property type="evidence" value="ECO:0007669"/>
    <property type="project" value="UniProtKB-KW"/>
</dbReference>
<evidence type="ECO:0000313" key="13">
    <source>
        <dbReference type="EMBL" id="GBG79817.1"/>
    </source>
</evidence>
<dbReference type="SMART" id="SM00559">
    <property type="entry name" value="Ku78"/>
    <property type="match status" value="1"/>
</dbReference>
<dbReference type="GO" id="GO:0004386">
    <property type="term" value="F:helicase activity"/>
    <property type="evidence" value="ECO:0007669"/>
    <property type="project" value="UniProtKB-KW"/>
</dbReference>
<sequence length="617" mass="67985">MTGKQRLGRYKGTTGSTYAIQLPVGSVELAYGRGANARTAVDAQEGSCSGCDSVDCPLTSPRAQPGETQTDNPLHQQFGGYHNVVVGRELQIVDVEFVRQLQHIPMGSAPGDFLDAIVVGIDLLVTKLGPAAKGNKRLYMITDAEAKSRDPEEGTLEEQVEQVATAMAEKGVKLDVMGMRLGKEMTSSIRSEASLQNELLLRRLLKAAGGEIQTVESAASLMGSVKVKVVRPVTTYRGDLEISPIMKIKVWVYKKSYLQRFPTLKPYSDHAPAADTTASHTVTHSKEYVNKENPGVVVPPEEVRKAYKYGPQIIPVDKEDEETLVLHSEKGVKVIGFTDAASVPRHQYMKDTNVFVPDPNNAKAAVALSALARALHAMGKVAIVRCVWRASRSPIVVGVLTPHLGQKENDPDTLLFNVLPFAEDIREYTFPSLTSFPQEILPTEAEIAAAEKLICSMDLATRGREEALRPETTLNPLLQRFYCFLENKALRGEAEVPPVEDYMRAVLEPDATLLEEAKEATELMSSQFAALPAPQEPFKFNEFLRHLREMCYGKQYKGFWQPIVDARLTLINQDEAPDSDVSADEAAAFFAHREIRNADAVQPMEDDDVDEMAALLM</sequence>
<keyword evidence="4" id="KW-0227">DNA damage</keyword>
<keyword evidence="6" id="KW-0347">Helicase</keyword>
<evidence type="ECO:0000256" key="11">
    <source>
        <dbReference type="ARBA" id="ARBA00023242"/>
    </source>
</evidence>
<dbReference type="InterPro" id="IPR024193">
    <property type="entry name" value="Ku80"/>
</dbReference>
<evidence type="ECO:0000256" key="1">
    <source>
        <dbReference type="ARBA" id="ARBA00004123"/>
    </source>
</evidence>
<keyword evidence="8" id="KW-0238">DNA-binding</keyword>
<dbReference type="Gene3D" id="3.40.50.410">
    <property type="entry name" value="von Willebrand factor, type A domain"/>
    <property type="match status" value="1"/>
</dbReference>
<accession>A0A388LBW9</accession>
<keyword evidence="10" id="KW-0234">DNA repair</keyword>
<reference evidence="13 14" key="1">
    <citation type="journal article" date="2018" name="Cell">
        <title>The Chara Genome: Secondary Complexity and Implications for Plant Terrestrialization.</title>
        <authorList>
            <person name="Nishiyama T."/>
            <person name="Sakayama H."/>
            <person name="Vries J.D."/>
            <person name="Buschmann H."/>
            <person name="Saint-Marcoux D."/>
            <person name="Ullrich K.K."/>
            <person name="Haas F.B."/>
            <person name="Vanderstraeten L."/>
            <person name="Becker D."/>
            <person name="Lang D."/>
            <person name="Vosolsobe S."/>
            <person name="Rombauts S."/>
            <person name="Wilhelmsson P.K.I."/>
            <person name="Janitza P."/>
            <person name="Kern R."/>
            <person name="Heyl A."/>
            <person name="Rumpler F."/>
            <person name="Villalobos L.I.A.C."/>
            <person name="Clay J.M."/>
            <person name="Skokan R."/>
            <person name="Toyoda A."/>
            <person name="Suzuki Y."/>
            <person name="Kagoshima H."/>
            <person name="Schijlen E."/>
            <person name="Tajeshwar N."/>
            <person name="Catarino B."/>
            <person name="Hetherington A.J."/>
            <person name="Saltykova A."/>
            <person name="Bonnot C."/>
            <person name="Breuninger H."/>
            <person name="Symeonidi A."/>
            <person name="Radhakrishnan G.V."/>
            <person name="Van Nieuwerburgh F."/>
            <person name="Deforce D."/>
            <person name="Chang C."/>
            <person name="Karol K.G."/>
            <person name="Hedrich R."/>
            <person name="Ulvskov P."/>
            <person name="Glockner G."/>
            <person name="Delwiche C.F."/>
            <person name="Petrasek J."/>
            <person name="Van de Peer Y."/>
            <person name="Friml J."/>
            <person name="Beilby M."/>
            <person name="Dolan L."/>
            <person name="Kohara Y."/>
            <person name="Sugano S."/>
            <person name="Fujiyama A."/>
            <person name="Delaux P.-M."/>
            <person name="Quint M."/>
            <person name="TheiBen G."/>
            <person name="Hagemann M."/>
            <person name="Harholt J."/>
            <person name="Dunand C."/>
            <person name="Zachgo S."/>
            <person name="Langdale J."/>
            <person name="Maumus F."/>
            <person name="Straeten D.V.D."/>
            <person name="Gould S.B."/>
            <person name="Rensing S.A."/>
        </authorList>
    </citation>
    <scope>NUCLEOTIDE SEQUENCE [LARGE SCALE GENOMIC DNA]</scope>
    <source>
        <strain evidence="13 14">S276</strain>
    </source>
</reference>
<dbReference type="InterPro" id="IPR006164">
    <property type="entry name" value="DNA_bd_Ku70/Ku80"/>
</dbReference>
<comment type="similarity">
    <text evidence="2">Belongs to the ku80 family.</text>
</comment>
<protein>
    <recommendedName>
        <fullName evidence="12">Ku domain-containing protein</fullName>
    </recommendedName>
</protein>
<keyword evidence="11" id="KW-0539">Nucleus</keyword>
<evidence type="ECO:0000256" key="3">
    <source>
        <dbReference type="ARBA" id="ARBA00022741"/>
    </source>
</evidence>
<organism evidence="13 14">
    <name type="scientific">Chara braunii</name>
    <name type="common">Braun's stonewort</name>
    <dbReference type="NCBI Taxonomy" id="69332"/>
    <lineage>
        <taxon>Eukaryota</taxon>
        <taxon>Viridiplantae</taxon>
        <taxon>Streptophyta</taxon>
        <taxon>Charophyceae</taxon>
        <taxon>Charales</taxon>
        <taxon>Characeae</taxon>
        <taxon>Chara</taxon>
    </lineage>
</organism>
<dbReference type="GO" id="GO:0043564">
    <property type="term" value="C:Ku70:Ku80 complex"/>
    <property type="evidence" value="ECO:0007669"/>
    <property type="project" value="InterPro"/>
</dbReference>